<dbReference type="Gene3D" id="2.20.200.10">
    <property type="entry name" value="Outer membrane efflux proteins (OEP)"/>
    <property type="match status" value="1"/>
</dbReference>
<dbReference type="Gene3D" id="1.20.1600.10">
    <property type="entry name" value="Outer membrane efflux proteins (OEP)"/>
    <property type="match status" value="1"/>
</dbReference>
<feature type="coiled-coil region" evidence="3">
    <location>
        <begin position="384"/>
        <end position="418"/>
    </location>
</feature>
<sequence>MRKLLILFASSFILFGCSQGVKLDAPELDLPKEIASKSLKGEAEKKKELLPDKFWEAYNDPILNELVEKALRQNEDILIAEARIEQTLAMVRYVGADRFPYLGYGASVTRQRTSEETIGPKPGSTYTTYQLNLNVQYELDLFGRISSQEKASLYRYLSTLHGRDAVKLSVISLVMNAYFDLLAKERMVEVAERQLQTLKEIYNLREKEFELGLANIQVVLQARSEVEAIEQTLKSLKQERELLRNLLALLVGESPAKMFERSAKTSLDYPQALRLPPLLLSEVLERRPDIQSALEELKASAYDVASAKAEYFPRITLTSALGYQSIELANLFKGGATFWNIAGLITGPILDFGKRESKVKLAQAKQREALLNYVKTVRTAFKEVQDSLIQLEMLEGRIKDLEQRVKTLEELYKVSELRYKEGLSRYLEVLDSERALLSAKLDLERLKADYYKSQVYFIKAIGGGF</sequence>
<evidence type="ECO:0000256" key="2">
    <source>
        <dbReference type="RuleBase" id="RU362097"/>
    </source>
</evidence>
<proteinExistence type="inferred from homology"/>
<comment type="similarity">
    <text evidence="1 2">Belongs to the outer membrane factor (OMF) (TC 1.B.17) family.</text>
</comment>
<gene>
    <name evidence="4" type="ordered locus">TOPB45_0228</name>
</gene>
<dbReference type="SUPFAM" id="SSF56954">
    <property type="entry name" value="Outer membrane efflux proteins (OEP)"/>
    <property type="match status" value="1"/>
</dbReference>
<dbReference type="OrthoDB" id="9770517at2"/>
<keyword evidence="5" id="KW-1185">Reference proteome</keyword>
<dbReference type="GO" id="GO:0015562">
    <property type="term" value="F:efflux transmembrane transporter activity"/>
    <property type="evidence" value="ECO:0007669"/>
    <property type="project" value="InterPro"/>
</dbReference>
<keyword evidence="3" id="KW-0175">Coiled coil</keyword>
<accession>F8C2W4</accession>
<organism evidence="4 5">
    <name type="scientific">Thermodesulfobacterium geofontis (strain OPF15)</name>
    <dbReference type="NCBI Taxonomy" id="795359"/>
    <lineage>
        <taxon>Bacteria</taxon>
        <taxon>Pseudomonadati</taxon>
        <taxon>Thermodesulfobacteriota</taxon>
        <taxon>Thermodesulfobacteria</taxon>
        <taxon>Thermodesulfobacteriales</taxon>
        <taxon>Thermodesulfobacteriaceae</taxon>
        <taxon>Thermodesulfobacterium</taxon>
    </lineage>
</organism>
<dbReference type="RefSeq" id="WP_013909043.1">
    <property type="nucleotide sequence ID" value="NC_015682.1"/>
</dbReference>
<dbReference type="InterPro" id="IPR010131">
    <property type="entry name" value="MdtP/NodT-like"/>
</dbReference>
<dbReference type="Proteomes" id="UP000006583">
    <property type="component" value="Chromosome"/>
</dbReference>
<dbReference type="KEGG" id="top:TOPB45_0228"/>
<dbReference type="EMBL" id="CP002829">
    <property type="protein sequence ID" value="AEH22343.1"/>
    <property type="molecule type" value="Genomic_DNA"/>
</dbReference>
<keyword evidence="2" id="KW-0564">Palmitate</keyword>
<evidence type="ECO:0000256" key="3">
    <source>
        <dbReference type="SAM" id="Coils"/>
    </source>
</evidence>
<dbReference type="InterPro" id="IPR003423">
    <property type="entry name" value="OMP_efflux"/>
</dbReference>
<protein>
    <submittedName>
        <fullName evidence="4">RND efflux system, outer membrane lipoprotein, NodT family</fullName>
    </submittedName>
</protein>
<dbReference type="HOGENOM" id="CLU_012817_13_1_0"/>
<evidence type="ECO:0000313" key="4">
    <source>
        <dbReference type="EMBL" id="AEH22343.1"/>
    </source>
</evidence>
<dbReference type="Pfam" id="PF02321">
    <property type="entry name" value="OEP"/>
    <property type="match status" value="2"/>
</dbReference>
<dbReference type="PANTHER" id="PTHR30203">
    <property type="entry name" value="OUTER MEMBRANE CATION EFFLUX PROTEIN"/>
    <property type="match status" value="1"/>
</dbReference>
<dbReference type="PROSITE" id="PS51257">
    <property type="entry name" value="PROKAR_LIPOPROTEIN"/>
    <property type="match status" value="1"/>
</dbReference>
<reference evidence="4 5" key="1">
    <citation type="journal article" date="2013" name="Genome Announc.">
        <title>Complete genome sequence of the hyperthermophilic sulfate-reducing bacterium Thermodesulfobacterium geofontis OPF15T.</title>
        <authorList>
            <person name="Elkins J.G."/>
            <person name="Hamilton-Brehm S.D."/>
            <person name="Lucas S."/>
            <person name="Han J."/>
            <person name="Lapidus A."/>
            <person name="Cheng J.F."/>
            <person name="Goodwin L.A."/>
            <person name="Pitluck S."/>
            <person name="Peters L."/>
            <person name="Mikhailova N."/>
            <person name="Davenport K.W."/>
            <person name="Detter J.C."/>
            <person name="Han C.S."/>
            <person name="Tapia R."/>
            <person name="Land M.L."/>
            <person name="Hauser L."/>
            <person name="Kyrpides N.C."/>
            <person name="Ivanova N.N."/>
            <person name="Pagani I."/>
            <person name="Bruce D."/>
            <person name="Woyke T."/>
            <person name="Cottingham R.W."/>
        </authorList>
    </citation>
    <scope>NUCLEOTIDE SEQUENCE [LARGE SCALE GENOMIC DNA]</scope>
    <source>
        <strain evidence="4 5">OPF15</strain>
    </source>
</reference>
<keyword evidence="2" id="KW-1134">Transmembrane beta strand</keyword>
<evidence type="ECO:0000313" key="5">
    <source>
        <dbReference type="Proteomes" id="UP000006583"/>
    </source>
</evidence>
<dbReference type="STRING" id="795359.TOPB45_0228"/>
<keyword evidence="2" id="KW-0812">Transmembrane</keyword>
<keyword evidence="2" id="KW-0472">Membrane</keyword>
<dbReference type="AlphaFoldDB" id="F8C2W4"/>
<dbReference type="NCBIfam" id="TIGR01845">
    <property type="entry name" value="outer_NodT"/>
    <property type="match status" value="1"/>
</dbReference>
<dbReference type="GO" id="GO:0005886">
    <property type="term" value="C:plasma membrane"/>
    <property type="evidence" value="ECO:0007669"/>
    <property type="project" value="UniProtKB-SubCell"/>
</dbReference>
<evidence type="ECO:0000256" key="1">
    <source>
        <dbReference type="ARBA" id="ARBA00007613"/>
    </source>
</evidence>
<name>F8C2W4_THEGP</name>
<dbReference type="PATRIC" id="fig|795359.3.peg.228"/>
<comment type="subcellular location">
    <subcellularLocation>
        <location evidence="2">Cell membrane</location>
        <topology evidence="2">Lipid-anchor</topology>
    </subcellularLocation>
</comment>
<dbReference type="eggNOG" id="COG1538">
    <property type="taxonomic scope" value="Bacteria"/>
</dbReference>
<keyword evidence="2 4" id="KW-0449">Lipoprotein</keyword>
<feature type="coiled-coil region" evidence="3">
    <location>
        <begin position="181"/>
        <end position="253"/>
    </location>
</feature>